<reference evidence="1 2" key="1">
    <citation type="journal article" date="2024" name="G3 (Bethesda)">
        <title>Genome assembly of Hibiscus sabdariffa L. provides insights into metabolisms of medicinal natural products.</title>
        <authorList>
            <person name="Kim T."/>
        </authorList>
    </citation>
    <scope>NUCLEOTIDE SEQUENCE [LARGE SCALE GENOMIC DNA]</scope>
    <source>
        <strain evidence="1">TK-2024</strain>
        <tissue evidence="1">Old leaves</tissue>
    </source>
</reference>
<evidence type="ECO:0000313" key="2">
    <source>
        <dbReference type="Proteomes" id="UP001396334"/>
    </source>
</evidence>
<comment type="caution">
    <text evidence="1">The sequence shown here is derived from an EMBL/GenBank/DDBJ whole genome shotgun (WGS) entry which is preliminary data.</text>
</comment>
<gene>
    <name evidence="1" type="ORF">V6N11_047460</name>
</gene>
<keyword evidence="2" id="KW-1185">Reference proteome</keyword>
<protein>
    <submittedName>
        <fullName evidence="1">Uncharacterized protein</fullName>
    </submittedName>
</protein>
<organism evidence="1 2">
    <name type="scientific">Hibiscus sabdariffa</name>
    <name type="common">roselle</name>
    <dbReference type="NCBI Taxonomy" id="183260"/>
    <lineage>
        <taxon>Eukaryota</taxon>
        <taxon>Viridiplantae</taxon>
        <taxon>Streptophyta</taxon>
        <taxon>Embryophyta</taxon>
        <taxon>Tracheophyta</taxon>
        <taxon>Spermatophyta</taxon>
        <taxon>Magnoliopsida</taxon>
        <taxon>eudicotyledons</taxon>
        <taxon>Gunneridae</taxon>
        <taxon>Pentapetalae</taxon>
        <taxon>rosids</taxon>
        <taxon>malvids</taxon>
        <taxon>Malvales</taxon>
        <taxon>Malvaceae</taxon>
        <taxon>Malvoideae</taxon>
        <taxon>Hibiscus</taxon>
    </lineage>
</organism>
<sequence length="117" mass="12747">MASTPLHATTPEVALIRPLKSQEIPEVYTGDDTGGMHGFSRGLVIGSFGDSVRLTTFLGDVSVEEGENIRSDRVSHNMGERNGIGSVGVHVLFNGLDEDQRSDGEMNKMRKQNVLEF</sequence>
<dbReference type="EMBL" id="JBBPBN010000310">
    <property type="protein sequence ID" value="KAK8489506.1"/>
    <property type="molecule type" value="Genomic_DNA"/>
</dbReference>
<name>A0ABR2A9N5_9ROSI</name>
<proteinExistence type="predicted"/>
<evidence type="ECO:0000313" key="1">
    <source>
        <dbReference type="EMBL" id="KAK8489506.1"/>
    </source>
</evidence>
<dbReference type="Proteomes" id="UP001396334">
    <property type="component" value="Unassembled WGS sequence"/>
</dbReference>
<accession>A0ABR2A9N5</accession>